<dbReference type="InterPro" id="IPR032466">
    <property type="entry name" value="Metal_Hydrolase"/>
</dbReference>
<dbReference type="SUPFAM" id="SSF51338">
    <property type="entry name" value="Composite domain of metallo-dependent hydrolases"/>
    <property type="match status" value="1"/>
</dbReference>
<dbReference type="Proteomes" id="UP001175261">
    <property type="component" value="Unassembled WGS sequence"/>
</dbReference>
<accession>A0AA39LAW3</accession>
<dbReference type="Gene3D" id="3.20.20.140">
    <property type="entry name" value="Metal-dependent hydrolases"/>
    <property type="match status" value="1"/>
</dbReference>
<dbReference type="SUPFAM" id="SSF51556">
    <property type="entry name" value="Metallo-dependent hydrolases"/>
    <property type="match status" value="1"/>
</dbReference>
<name>A0AA39LAW3_SARSR</name>
<dbReference type="Gene3D" id="3.10.310.70">
    <property type="match status" value="1"/>
</dbReference>
<organism evidence="2 3">
    <name type="scientific">Sarocladium strictum</name>
    <name type="common">Black bundle disease fungus</name>
    <name type="synonym">Acremonium strictum</name>
    <dbReference type="NCBI Taxonomy" id="5046"/>
    <lineage>
        <taxon>Eukaryota</taxon>
        <taxon>Fungi</taxon>
        <taxon>Dikarya</taxon>
        <taxon>Ascomycota</taxon>
        <taxon>Pezizomycotina</taxon>
        <taxon>Sordariomycetes</taxon>
        <taxon>Hypocreomycetidae</taxon>
        <taxon>Hypocreales</taxon>
        <taxon>Sarocladiaceae</taxon>
        <taxon>Sarocladium</taxon>
    </lineage>
</organism>
<protein>
    <recommendedName>
        <fullName evidence="1">Amidohydrolase 3 domain-containing protein</fullName>
    </recommendedName>
</protein>
<reference evidence="2" key="1">
    <citation type="submission" date="2022-10" db="EMBL/GenBank/DDBJ databases">
        <title>Determination and structural analysis of whole genome sequence of Sarocladium strictum F4-1.</title>
        <authorList>
            <person name="Hu L."/>
            <person name="Jiang Y."/>
        </authorList>
    </citation>
    <scope>NUCLEOTIDE SEQUENCE</scope>
    <source>
        <strain evidence="2">F4-1</strain>
    </source>
</reference>
<dbReference type="InterPro" id="IPR033932">
    <property type="entry name" value="YtcJ-like"/>
</dbReference>
<keyword evidence="3" id="KW-1185">Reference proteome</keyword>
<comment type="caution">
    <text evidence="2">The sequence shown here is derived from an EMBL/GenBank/DDBJ whole genome shotgun (WGS) entry which is preliminary data.</text>
</comment>
<sequence length="547" mass="59137">MANTGYTVVLNGKVCQTDARDGQDLQFADCMIVKSGIIEFVGSRDDAAVSTAQEAGATIKDLGGKTVLPGFIDGHLHLLILGQSLTKAGLEGCTSIDDIRAEVKRYAEAHPEVKRIFCRGWMHSMTPEGVDASLLDDIDPRPIFIDSKDLHSTWCNSAGLSEVCAEFGITKDTPNPAGGAFQRDSEGRPNGLFSESAVFEIIWPFVARVASLEERKKSIKAAITAFNSVGYTGMIDMAMDETIWEPLLALRQDEGSLQGMRIAAYWLLKPAATLEGVLAQVDQAAELAKTHNSETSRDCRIVGVKVICDGIIDACTASLKEPYSTGEATDPIWKEEVLDAAVARAHAAGLQVALHAIGDRTVKMVIDVLERNTDKSRRPRVEHIELASEEDARRLGQLGITASIQPVHSDPAILRAWPRLLGEGRCKRAFPYREFADGGAPLALGSDAPTAPHNPLPNMYVATTRRSAREPELETVVNPKFALSVYQAVVGATQGSAYSCFADAWTGKLEVGKSADFVVCDVGLTPGELIKGVVHETWFEGKKVYGR</sequence>
<dbReference type="Pfam" id="PF07969">
    <property type="entry name" value="Amidohydro_3"/>
    <property type="match status" value="1"/>
</dbReference>
<dbReference type="GO" id="GO:0016810">
    <property type="term" value="F:hydrolase activity, acting on carbon-nitrogen (but not peptide) bonds"/>
    <property type="evidence" value="ECO:0007669"/>
    <property type="project" value="InterPro"/>
</dbReference>
<dbReference type="PANTHER" id="PTHR22642:SF20">
    <property type="entry name" value="AMIDOHYDROLASE 3 DOMAIN-CONTAINING PROTEIN"/>
    <property type="match status" value="1"/>
</dbReference>
<dbReference type="InterPro" id="IPR011059">
    <property type="entry name" value="Metal-dep_hydrolase_composite"/>
</dbReference>
<dbReference type="Gene3D" id="2.30.40.10">
    <property type="entry name" value="Urease, subunit C, domain 1"/>
    <property type="match status" value="1"/>
</dbReference>
<proteinExistence type="predicted"/>
<evidence type="ECO:0000313" key="2">
    <source>
        <dbReference type="EMBL" id="KAK0390512.1"/>
    </source>
</evidence>
<dbReference type="InterPro" id="IPR013108">
    <property type="entry name" value="Amidohydro_3"/>
</dbReference>
<dbReference type="EMBL" id="JAPDFR010000001">
    <property type="protein sequence ID" value="KAK0390512.1"/>
    <property type="molecule type" value="Genomic_DNA"/>
</dbReference>
<feature type="domain" description="Amidohydrolase 3" evidence="1">
    <location>
        <begin position="61"/>
        <end position="545"/>
    </location>
</feature>
<evidence type="ECO:0000313" key="3">
    <source>
        <dbReference type="Proteomes" id="UP001175261"/>
    </source>
</evidence>
<dbReference type="PANTHER" id="PTHR22642">
    <property type="entry name" value="IMIDAZOLONEPROPIONASE"/>
    <property type="match status" value="1"/>
</dbReference>
<dbReference type="CDD" id="cd01300">
    <property type="entry name" value="YtcJ_like"/>
    <property type="match status" value="1"/>
</dbReference>
<dbReference type="AlphaFoldDB" id="A0AA39LAW3"/>
<evidence type="ECO:0000259" key="1">
    <source>
        <dbReference type="Pfam" id="PF07969"/>
    </source>
</evidence>
<gene>
    <name evidence="2" type="ORF">NLU13_0016</name>
</gene>